<organism evidence="2 3">
    <name type="scientific">Stenotrophomonas nitritireducens</name>
    <dbReference type="NCBI Taxonomy" id="83617"/>
    <lineage>
        <taxon>Bacteria</taxon>
        <taxon>Pseudomonadati</taxon>
        <taxon>Pseudomonadota</taxon>
        <taxon>Gammaproteobacteria</taxon>
        <taxon>Lysobacterales</taxon>
        <taxon>Lysobacteraceae</taxon>
        <taxon>Stenotrophomonas</taxon>
    </lineage>
</organism>
<evidence type="ECO:0000256" key="1">
    <source>
        <dbReference type="SAM" id="MobiDB-lite"/>
    </source>
</evidence>
<dbReference type="InterPro" id="IPR012338">
    <property type="entry name" value="Beta-lactam/transpept-like"/>
</dbReference>
<feature type="region of interest" description="Disordered" evidence="1">
    <location>
        <begin position="57"/>
        <end position="77"/>
    </location>
</feature>
<dbReference type="Proteomes" id="UP000050902">
    <property type="component" value="Unassembled WGS sequence"/>
</dbReference>
<reference evidence="2 3" key="1">
    <citation type="submission" date="2015-05" db="EMBL/GenBank/DDBJ databases">
        <title>Genome sequencing and analysis of members of genus Stenotrophomonas.</title>
        <authorList>
            <person name="Patil P.P."/>
            <person name="Midha S."/>
            <person name="Patil P.B."/>
        </authorList>
    </citation>
    <scope>NUCLEOTIDE SEQUENCE [LARGE SCALE GENOMIC DNA]</scope>
    <source>
        <strain evidence="2 3">DSM 12575</strain>
    </source>
</reference>
<name>A0ABR5NMG3_9GAMM</name>
<sequence>MPAPAVLPAPDFAAGGGVAPAGDLPRFVQALRDGRLPPLPLFMEASTPQREFTGTDFFTTGDGPDVPGHDLRRGNGGNADGICIDVRRHPYTGETVIAVSNRGAPACFAASSLLHAQRKGSP</sequence>
<keyword evidence="3" id="KW-1185">Reference proteome</keyword>
<evidence type="ECO:0000313" key="3">
    <source>
        <dbReference type="Proteomes" id="UP000050902"/>
    </source>
</evidence>
<accession>A0ABR5NMG3</accession>
<comment type="caution">
    <text evidence="2">The sequence shown here is derived from an EMBL/GenBank/DDBJ whole genome shotgun (WGS) entry which is preliminary data.</text>
</comment>
<gene>
    <name evidence="2" type="ORF">ABB22_04125</name>
</gene>
<evidence type="ECO:0000313" key="2">
    <source>
        <dbReference type="EMBL" id="KRG59300.1"/>
    </source>
</evidence>
<dbReference type="SUPFAM" id="SSF56601">
    <property type="entry name" value="beta-lactamase/transpeptidase-like"/>
    <property type="match status" value="1"/>
</dbReference>
<protein>
    <submittedName>
        <fullName evidence="2">Uncharacterized protein</fullName>
    </submittedName>
</protein>
<dbReference type="Gene3D" id="3.40.710.10">
    <property type="entry name" value="DD-peptidase/beta-lactamase superfamily"/>
    <property type="match status" value="1"/>
</dbReference>
<dbReference type="EMBL" id="LDJG01000005">
    <property type="protein sequence ID" value="KRG59300.1"/>
    <property type="molecule type" value="Genomic_DNA"/>
</dbReference>
<proteinExistence type="predicted"/>